<evidence type="ECO:0000313" key="3">
    <source>
        <dbReference type="EMBL" id="RQG90756.1"/>
    </source>
</evidence>
<keyword evidence="4" id="KW-1185">Reference proteome</keyword>
<dbReference type="InterPro" id="IPR000812">
    <property type="entry name" value="TFIIB"/>
</dbReference>
<dbReference type="RefSeq" id="WP_124197346.1">
    <property type="nucleotide sequence ID" value="NZ_REGA01000024.1"/>
</dbReference>
<dbReference type="CDD" id="cd00043">
    <property type="entry name" value="CYCLIN_SF"/>
    <property type="match status" value="1"/>
</dbReference>
<name>A0A3N6MAW6_NATCH</name>
<keyword evidence="2" id="KW-0804">Transcription</keyword>
<keyword evidence="1" id="KW-0805">Transcription regulation</keyword>
<sequence length="198" mass="21640">MSTNPITTSNGDEPPVVNIDRVDAITARYRKALDLDDDLVERALDLFYTAERARPPGGRGFEYAVPAAIRLACEERNTPGTPDEIAAVGGIDVHKLIQEKREIARATGTQTLPIPAEQYLERYIEELEYGCEAAAVARGSLELIQREKPNAAPSSIASASLWVPIKSSDRDDITQSEIAEHTHTDGLTIRDLSSVVLD</sequence>
<dbReference type="InterPro" id="IPR036915">
    <property type="entry name" value="Cyclin-like_sf"/>
</dbReference>
<dbReference type="OrthoDB" id="384402at2157"/>
<accession>A0A3N6MAW6</accession>
<dbReference type="Gene3D" id="1.10.472.10">
    <property type="entry name" value="Cyclin-like"/>
    <property type="match status" value="1"/>
</dbReference>
<gene>
    <name evidence="3" type="ORF">EA473_20105</name>
</gene>
<dbReference type="PANTHER" id="PTHR11618">
    <property type="entry name" value="TRANSCRIPTION INITIATION FACTOR IIB-RELATED"/>
    <property type="match status" value="1"/>
</dbReference>
<evidence type="ECO:0000256" key="2">
    <source>
        <dbReference type="ARBA" id="ARBA00023163"/>
    </source>
</evidence>
<protein>
    <submittedName>
        <fullName evidence="3">Uncharacterized protein</fullName>
    </submittedName>
</protein>
<evidence type="ECO:0000313" key="4">
    <source>
        <dbReference type="Proteomes" id="UP000282323"/>
    </source>
</evidence>
<comment type="caution">
    <text evidence="3">The sequence shown here is derived from an EMBL/GenBank/DDBJ whole genome shotgun (WGS) entry which is preliminary data.</text>
</comment>
<proteinExistence type="predicted"/>
<dbReference type="GO" id="GO:0097550">
    <property type="term" value="C:transcription preinitiation complex"/>
    <property type="evidence" value="ECO:0007669"/>
    <property type="project" value="TreeGrafter"/>
</dbReference>
<dbReference type="EMBL" id="REGA01000024">
    <property type="protein sequence ID" value="RQG90756.1"/>
    <property type="molecule type" value="Genomic_DNA"/>
</dbReference>
<dbReference type="SUPFAM" id="SSF47954">
    <property type="entry name" value="Cyclin-like"/>
    <property type="match status" value="1"/>
</dbReference>
<dbReference type="AlphaFoldDB" id="A0A3N6MAW6"/>
<dbReference type="PANTHER" id="PTHR11618:SF13">
    <property type="entry name" value="TRANSCRIPTION INITIATION FACTOR IIB"/>
    <property type="match status" value="1"/>
</dbReference>
<reference evidence="3 4" key="1">
    <citation type="submission" date="2018-10" db="EMBL/GenBank/DDBJ databases">
        <title>Natrarchaeobius chitinivorans gen. nov., sp. nov., and Natrarchaeobius haloalkaliphilus sp. nov., alkaliphilic, chitin-utilizing haloarchaea from hypersaline alkaline lakes.</title>
        <authorList>
            <person name="Sorokin D.Y."/>
            <person name="Elcheninov A.G."/>
            <person name="Kostrikina N.A."/>
            <person name="Bale N.J."/>
            <person name="Sinninghe Damste J.S."/>
            <person name="Khijniak T.V."/>
            <person name="Kublanov I.V."/>
            <person name="Toshchakov S.V."/>
        </authorList>
    </citation>
    <scope>NUCLEOTIDE SEQUENCE [LARGE SCALE GENOMIC DNA]</scope>
    <source>
        <strain evidence="3 4">AArcht4T</strain>
    </source>
</reference>
<evidence type="ECO:0000256" key="1">
    <source>
        <dbReference type="ARBA" id="ARBA00023015"/>
    </source>
</evidence>
<organism evidence="3 4">
    <name type="scientific">Natrarchaeobius chitinivorans</name>
    <dbReference type="NCBI Taxonomy" id="1679083"/>
    <lineage>
        <taxon>Archaea</taxon>
        <taxon>Methanobacteriati</taxon>
        <taxon>Methanobacteriota</taxon>
        <taxon>Stenosarchaea group</taxon>
        <taxon>Halobacteria</taxon>
        <taxon>Halobacteriales</taxon>
        <taxon>Natrialbaceae</taxon>
        <taxon>Natrarchaeobius</taxon>
    </lineage>
</organism>
<dbReference type="Proteomes" id="UP000282323">
    <property type="component" value="Unassembled WGS sequence"/>
</dbReference>
<dbReference type="GO" id="GO:0070897">
    <property type="term" value="P:transcription preinitiation complex assembly"/>
    <property type="evidence" value="ECO:0007669"/>
    <property type="project" value="InterPro"/>
</dbReference>